<comment type="subcellular location">
    <subcellularLocation>
        <location evidence="1">Nucleus</location>
    </subcellularLocation>
</comment>
<evidence type="ECO:0000256" key="4">
    <source>
        <dbReference type="ARBA" id="ARBA00023015"/>
    </source>
</evidence>
<evidence type="ECO:0000256" key="3">
    <source>
        <dbReference type="ARBA" id="ARBA00022853"/>
    </source>
</evidence>
<dbReference type="GO" id="GO:0006325">
    <property type="term" value="P:chromatin organization"/>
    <property type="evidence" value="ECO:0007669"/>
    <property type="project" value="UniProtKB-KW"/>
</dbReference>
<dbReference type="InterPro" id="IPR015418">
    <property type="entry name" value="Eaf6"/>
</dbReference>
<keyword evidence="6" id="KW-0804">Transcription</keyword>
<dbReference type="AlphaFoldDB" id="D7FUV8"/>
<dbReference type="Proteomes" id="UP000002630">
    <property type="component" value="Linkage Group LG27"/>
</dbReference>
<evidence type="ECO:0000313" key="9">
    <source>
        <dbReference type="EMBL" id="CBJ31764.1"/>
    </source>
</evidence>
<evidence type="ECO:0000256" key="2">
    <source>
        <dbReference type="ARBA" id="ARBA00010916"/>
    </source>
</evidence>
<feature type="compositionally biased region" description="Gly residues" evidence="8">
    <location>
        <begin position="152"/>
        <end position="170"/>
    </location>
</feature>
<keyword evidence="3" id="KW-0156">Chromatin regulator</keyword>
<feature type="region of interest" description="Disordered" evidence="8">
    <location>
        <begin position="78"/>
        <end position="201"/>
    </location>
</feature>
<keyword evidence="7" id="KW-0539">Nucleus</keyword>
<keyword evidence="5" id="KW-0175">Coiled coil</keyword>
<feature type="compositionally biased region" description="Basic and acidic residues" evidence="8">
    <location>
        <begin position="112"/>
        <end position="126"/>
    </location>
</feature>
<evidence type="ECO:0000256" key="8">
    <source>
        <dbReference type="SAM" id="MobiDB-lite"/>
    </source>
</evidence>
<evidence type="ECO:0000256" key="5">
    <source>
        <dbReference type="ARBA" id="ARBA00023054"/>
    </source>
</evidence>
<evidence type="ECO:0008006" key="11">
    <source>
        <dbReference type="Google" id="ProtNLM"/>
    </source>
</evidence>
<evidence type="ECO:0000256" key="7">
    <source>
        <dbReference type="ARBA" id="ARBA00023242"/>
    </source>
</evidence>
<organism evidence="9 10">
    <name type="scientific">Ectocarpus siliculosus</name>
    <name type="common">Brown alga</name>
    <name type="synonym">Conferva siliculosa</name>
    <dbReference type="NCBI Taxonomy" id="2880"/>
    <lineage>
        <taxon>Eukaryota</taxon>
        <taxon>Sar</taxon>
        <taxon>Stramenopiles</taxon>
        <taxon>Ochrophyta</taxon>
        <taxon>PX clade</taxon>
        <taxon>Phaeophyceae</taxon>
        <taxon>Ectocarpales</taxon>
        <taxon>Ectocarpaceae</taxon>
        <taxon>Ectocarpus</taxon>
    </lineage>
</organism>
<evidence type="ECO:0000256" key="6">
    <source>
        <dbReference type="ARBA" id="ARBA00023163"/>
    </source>
</evidence>
<accession>D7FUV8</accession>
<dbReference type="InParanoid" id="D7FUV8"/>
<dbReference type="EMBL" id="FN649752">
    <property type="protein sequence ID" value="CBJ31764.1"/>
    <property type="molecule type" value="Genomic_DNA"/>
</dbReference>
<dbReference type="PANTHER" id="PTHR13476">
    <property type="entry name" value="CHROMATIN MODIFICATION-RELATED PROTEIN MEAF6"/>
    <property type="match status" value="1"/>
</dbReference>
<keyword evidence="10" id="KW-1185">Reference proteome</keyword>
<dbReference type="Pfam" id="PF09340">
    <property type="entry name" value="NuA4"/>
    <property type="match status" value="1"/>
</dbReference>
<dbReference type="EMBL" id="FN648465">
    <property type="protein sequence ID" value="CBJ31764.1"/>
    <property type="molecule type" value="Genomic_DNA"/>
</dbReference>
<name>D7FUV8_ECTSI</name>
<dbReference type="GO" id="GO:0000123">
    <property type="term" value="C:histone acetyltransferase complex"/>
    <property type="evidence" value="ECO:0007669"/>
    <property type="project" value="InterPro"/>
</dbReference>
<evidence type="ECO:0000256" key="1">
    <source>
        <dbReference type="ARBA" id="ARBA00004123"/>
    </source>
</evidence>
<reference evidence="9 10" key="1">
    <citation type="journal article" date="2010" name="Nature">
        <title>The Ectocarpus genome and the independent evolution of multicellularity in brown algae.</title>
        <authorList>
            <person name="Cock J.M."/>
            <person name="Sterck L."/>
            <person name="Rouze P."/>
            <person name="Scornet D."/>
            <person name="Allen A.E."/>
            <person name="Amoutzias G."/>
            <person name="Anthouard V."/>
            <person name="Artiguenave F."/>
            <person name="Aury J.M."/>
            <person name="Badger J.H."/>
            <person name="Beszteri B."/>
            <person name="Billiau K."/>
            <person name="Bonnet E."/>
            <person name="Bothwell J.H."/>
            <person name="Bowler C."/>
            <person name="Boyen C."/>
            <person name="Brownlee C."/>
            <person name="Carrano C.J."/>
            <person name="Charrier B."/>
            <person name="Cho G.Y."/>
            <person name="Coelho S.M."/>
            <person name="Collen J."/>
            <person name="Corre E."/>
            <person name="Da Silva C."/>
            <person name="Delage L."/>
            <person name="Delaroque N."/>
            <person name="Dittami S.M."/>
            <person name="Doulbeau S."/>
            <person name="Elias M."/>
            <person name="Farnham G."/>
            <person name="Gachon C.M."/>
            <person name="Gschloessl B."/>
            <person name="Heesch S."/>
            <person name="Jabbari K."/>
            <person name="Jubin C."/>
            <person name="Kawai H."/>
            <person name="Kimura K."/>
            <person name="Kloareg B."/>
            <person name="Kupper F.C."/>
            <person name="Lang D."/>
            <person name="Le Bail A."/>
            <person name="Leblanc C."/>
            <person name="Lerouge P."/>
            <person name="Lohr M."/>
            <person name="Lopez P.J."/>
            <person name="Martens C."/>
            <person name="Maumus F."/>
            <person name="Michel G."/>
            <person name="Miranda-Saavedra D."/>
            <person name="Morales J."/>
            <person name="Moreau H."/>
            <person name="Motomura T."/>
            <person name="Nagasato C."/>
            <person name="Napoli C.A."/>
            <person name="Nelson D.R."/>
            <person name="Nyvall-Collen P."/>
            <person name="Peters A.F."/>
            <person name="Pommier C."/>
            <person name="Potin P."/>
            <person name="Poulain J."/>
            <person name="Quesneville H."/>
            <person name="Read B."/>
            <person name="Rensing S.A."/>
            <person name="Ritter A."/>
            <person name="Rousvoal S."/>
            <person name="Samanta M."/>
            <person name="Samson G."/>
            <person name="Schroeder D.C."/>
            <person name="Segurens B."/>
            <person name="Strittmatter M."/>
            <person name="Tonon T."/>
            <person name="Tregear J.W."/>
            <person name="Valentin K."/>
            <person name="von Dassow P."/>
            <person name="Yamagishi T."/>
            <person name="Van de Peer Y."/>
            <person name="Wincker P."/>
        </authorList>
    </citation>
    <scope>NUCLEOTIDE SEQUENCE [LARGE SCALE GENOMIC DNA]</scope>
    <source>
        <strain evidence="10">Ec32 / CCAP1310/4</strain>
    </source>
</reference>
<proteinExistence type="inferred from homology"/>
<gene>
    <name evidence="9" type="ORF">Esi_0280_0011</name>
</gene>
<sequence>MAKEAAAKGSAASVDVRPSETPKDLKKRVRGLDKSLTSVHERLVQTEKQIFDLERSYLEETRLYGNVLQGWDAYLDTKGKGVADGGKGEAAAGGRGGGNKREAASEGEEGEGANKRAKGVELEERLFSLGSVTSPAAKGLQKLEDARRRAGSGSGGGSGGGGASASGGGAAPKTPKEKKSSAKRGSTKSSSKKDTSKKRRR</sequence>
<protein>
    <recommendedName>
        <fullName evidence="11">Chromatin modification-related protein MEAF6</fullName>
    </recommendedName>
</protein>
<dbReference type="OrthoDB" id="74706at2759"/>
<feature type="region of interest" description="Disordered" evidence="8">
    <location>
        <begin position="1"/>
        <end position="32"/>
    </location>
</feature>
<evidence type="ECO:0000313" key="10">
    <source>
        <dbReference type="Proteomes" id="UP000002630"/>
    </source>
</evidence>
<dbReference type="STRING" id="2880.D7FUV8"/>
<dbReference type="GO" id="GO:0005634">
    <property type="term" value="C:nucleus"/>
    <property type="evidence" value="ECO:0007669"/>
    <property type="project" value="UniProtKB-SubCell"/>
</dbReference>
<keyword evidence="4" id="KW-0805">Transcription regulation</keyword>
<comment type="similarity">
    <text evidence="2">Belongs to the EAF6 family.</text>
</comment>